<keyword evidence="4" id="KW-1185">Reference proteome</keyword>
<proteinExistence type="predicted"/>
<feature type="region of interest" description="Disordered" evidence="1">
    <location>
        <begin position="780"/>
        <end position="801"/>
    </location>
</feature>
<evidence type="ECO:0000313" key="3">
    <source>
        <dbReference type="EMBL" id="KAF7545221.1"/>
    </source>
</evidence>
<dbReference type="PANTHER" id="PTHR33112">
    <property type="entry name" value="DOMAIN PROTEIN, PUTATIVE-RELATED"/>
    <property type="match status" value="1"/>
</dbReference>
<protein>
    <recommendedName>
        <fullName evidence="2">Heterokaryon incompatibility domain-containing protein</fullName>
    </recommendedName>
</protein>
<accession>A0A9P5H830</accession>
<comment type="caution">
    <text evidence="3">The sequence shown here is derived from an EMBL/GenBank/DDBJ whole genome shotgun (WGS) entry which is preliminary data.</text>
</comment>
<sequence length="813" mass="91647">MGTSHSRTSLHLHGMDDPTKLCGPCARLDVLGVVTRPASLSGPDEKWPLPQESPWHKTLDAVFKSAASCSFCALVIKGWKEAREVVVGEGMESGDFNPQTPPEDLLFDIMDMKAYSQGTMALEVGHWDADVVDSRQICDAFFLSVKCHTTSSTSWDAHDPLVADFRLTFDPDLVPGPEAHHHLHELPARDSLNPRSIAVANHWLETCVKTHGESCGTSSWGNMPTRVLEISSDTNMIYLRVSSDIEPDDGRYVALSHCWGKTDTPFITTRSNFESRMAGINLDEMPKTFQDAFIIARHLGLRYLWIDSLCIVQQDLEDWQIESAKMATVYRDAYLVLGAAGGLSDASGFLGPRNFKDTIKFQPGHSVPLHLQLLPPKTRRWTFRGRHASDPLAAEPISRRAWCLQERYLPKRSLQYGSQQMFWECEKIRASEDGDAIYQKGDYLKALWHTAITKESVFHREDREAFPEKGRIKWIDWYQMVEDYTSRNITASTDKLPALTGLASAIADKISEGEYMAGLWRSGLIEGLTWCRKAPGQAFGKPDEYVAPSWSWASVQGVVQFPIYNWHLTRAPWKSRMADFEALTQYVSHTADLKDKDMYGRLEGGSLCIKAPLLPVVSIRPRSSKIPGVEYLFGQPPNLSDVADKVVELQLAQGQRILIDGGFDFPIDENHLDLAVVFLTRLPHLFEDGFVEHRFGLLVEKLDNGSYRRVGFVDGSLLETHRSALLTWKEYLPRHWRQKGKHESEEELNKSITKSLTELDEMKSDHVKSGTMDELEVLGYPRQGDGDDMYDAEPPNILAPNPLDLEDVELTLV</sequence>
<name>A0A9P5H830_9HYPO</name>
<evidence type="ECO:0000313" key="4">
    <source>
        <dbReference type="Proteomes" id="UP000722485"/>
    </source>
</evidence>
<dbReference type="Proteomes" id="UP000722485">
    <property type="component" value="Unassembled WGS sequence"/>
</dbReference>
<evidence type="ECO:0000259" key="2">
    <source>
        <dbReference type="Pfam" id="PF06985"/>
    </source>
</evidence>
<feature type="domain" description="Heterokaryon incompatibility" evidence="2">
    <location>
        <begin position="252"/>
        <end position="406"/>
    </location>
</feature>
<evidence type="ECO:0000256" key="1">
    <source>
        <dbReference type="SAM" id="MobiDB-lite"/>
    </source>
</evidence>
<dbReference type="InterPro" id="IPR010730">
    <property type="entry name" value="HET"/>
</dbReference>
<dbReference type="OrthoDB" id="47007at2759"/>
<dbReference type="EMBL" id="JAANBB010000264">
    <property type="protein sequence ID" value="KAF7545221.1"/>
    <property type="molecule type" value="Genomic_DNA"/>
</dbReference>
<gene>
    <name evidence="3" type="ORF">G7Z17_g9342</name>
</gene>
<dbReference type="AlphaFoldDB" id="A0A9P5H830"/>
<organism evidence="3 4">
    <name type="scientific">Cylindrodendrum hubeiense</name>
    <dbReference type="NCBI Taxonomy" id="595255"/>
    <lineage>
        <taxon>Eukaryota</taxon>
        <taxon>Fungi</taxon>
        <taxon>Dikarya</taxon>
        <taxon>Ascomycota</taxon>
        <taxon>Pezizomycotina</taxon>
        <taxon>Sordariomycetes</taxon>
        <taxon>Hypocreomycetidae</taxon>
        <taxon>Hypocreales</taxon>
        <taxon>Nectriaceae</taxon>
        <taxon>Cylindrodendrum</taxon>
    </lineage>
</organism>
<dbReference type="PANTHER" id="PTHR33112:SF16">
    <property type="entry name" value="HETEROKARYON INCOMPATIBILITY DOMAIN-CONTAINING PROTEIN"/>
    <property type="match status" value="1"/>
</dbReference>
<dbReference type="Pfam" id="PF06985">
    <property type="entry name" value="HET"/>
    <property type="match status" value="1"/>
</dbReference>
<reference evidence="3" key="1">
    <citation type="submission" date="2020-03" db="EMBL/GenBank/DDBJ databases">
        <title>Draft Genome Sequence of Cylindrodendrum hubeiense.</title>
        <authorList>
            <person name="Buettner E."/>
            <person name="Kellner H."/>
        </authorList>
    </citation>
    <scope>NUCLEOTIDE SEQUENCE</scope>
    <source>
        <strain evidence="3">IHI 201604</strain>
    </source>
</reference>